<sequence>MSIFRTIKKNKDGTFGPTSNSNYYKPMYYHNKTAKKNKDKTKWIIKQNEQYCTFELSDDNNWKCLAQNGFFSILENGNVILGSNEEVLGFFPETINDSDPYHGYPVTSSEYEISDKLLEKWLNDKVIDSRMHVKLLKCQI</sequence>
<reference evidence="2" key="1">
    <citation type="journal article" date="2019" name="Int. J. Syst. Evol. Microbiol.">
        <title>The Global Catalogue of Microorganisms (GCM) 10K type strain sequencing project: providing services to taxonomists for standard genome sequencing and annotation.</title>
        <authorList>
            <consortium name="The Broad Institute Genomics Platform"/>
            <consortium name="The Broad Institute Genome Sequencing Center for Infectious Disease"/>
            <person name="Wu L."/>
            <person name="Ma J."/>
        </authorList>
    </citation>
    <scope>NUCLEOTIDE SEQUENCE [LARGE SCALE GENOMIC DNA]</scope>
    <source>
        <strain evidence="2">JCM 17064</strain>
    </source>
</reference>
<dbReference type="EMBL" id="BAABCR010000001">
    <property type="protein sequence ID" value="GAA4021621.1"/>
    <property type="molecule type" value="Genomic_DNA"/>
</dbReference>
<accession>A0ABP7T6R1</accession>
<organism evidence="1 2">
    <name type="scientific">Flavobacterium cheonhonense</name>
    <dbReference type="NCBI Taxonomy" id="706185"/>
    <lineage>
        <taxon>Bacteria</taxon>
        <taxon>Pseudomonadati</taxon>
        <taxon>Bacteroidota</taxon>
        <taxon>Flavobacteriia</taxon>
        <taxon>Flavobacteriales</taxon>
        <taxon>Flavobacteriaceae</taxon>
        <taxon>Flavobacterium</taxon>
    </lineage>
</organism>
<gene>
    <name evidence="1" type="ORF">GCM10022386_00730</name>
</gene>
<dbReference type="RefSeq" id="WP_324690844.1">
    <property type="nucleotide sequence ID" value="NZ_BAABCR010000001.1"/>
</dbReference>
<evidence type="ECO:0008006" key="3">
    <source>
        <dbReference type="Google" id="ProtNLM"/>
    </source>
</evidence>
<comment type="caution">
    <text evidence="1">The sequence shown here is derived from an EMBL/GenBank/DDBJ whole genome shotgun (WGS) entry which is preliminary data.</text>
</comment>
<protein>
    <recommendedName>
        <fullName evidence="3">TLDc domain-containing protein</fullName>
    </recommendedName>
</protein>
<name>A0ABP7T6R1_9FLAO</name>
<proteinExistence type="predicted"/>
<evidence type="ECO:0000313" key="1">
    <source>
        <dbReference type="EMBL" id="GAA4021621.1"/>
    </source>
</evidence>
<evidence type="ECO:0000313" key="2">
    <source>
        <dbReference type="Proteomes" id="UP001500968"/>
    </source>
</evidence>
<keyword evidence="2" id="KW-1185">Reference proteome</keyword>
<dbReference type="Proteomes" id="UP001500968">
    <property type="component" value="Unassembled WGS sequence"/>
</dbReference>